<evidence type="ECO:0000313" key="3">
    <source>
        <dbReference type="Proteomes" id="UP001052739"/>
    </source>
</evidence>
<dbReference type="Proteomes" id="UP001052739">
    <property type="component" value="Unassembled WGS sequence"/>
</dbReference>
<keyword evidence="1" id="KW-0472">Membrane</keyword>
<evidence type="ECO:0000256" key="1">
    <source>
        <dbReference type="SAM" id="Phobius"/>
    </source>
</evidence>
<protein>
    <submittedName>
        <fullName evidence="2">Uncharacterized protein</fullName>
    </submittedName>
</protein>
<accession>A0ABQ3PRR3</accession>
<dbReference type="RefSeq" id="WP_043228544.1">
    <property type="nucleotide sequence ID" value="NZ_BNBS01000015.1"/>
</dbReference>
<keyword evidence="1" id="KW-1133">Transmembrane helix</keyword>
<reference evidence="2" key="1">
    <citation type="submission" date="2024-05" db="EMBL/GenBank/DDBJ databases">
        <title>Whole genome shotgun sequence of Streptomyces hydrogenans NBRC 13475.</title>
        <authorList>
            <person name="Komaki H."/>
            <person name="Tamura T."/>
        </authorList>
    </citation>
    <scope>NUCLEOTIDE SEQUENCE</scope>
    <source>
        <strain evidence="2">NBRC 13475</strain>
    </source>
</reference>
<dbReference type="EMBL" id="BNDW01000117">
    <property type="protein sequence ID" value="GHI27715.1"/>
    <property type="molecule type" value="Genomic_DNA"/>
</dbReference>
<feature type="transmembrane region" description="Helical" evidence="1">
    <location>
        <begin position="12"/>
        <end position="32"/>
    </location>
</feature>
<feature type="transmembrane region" description="Helical" evidence="1">
    <location>
        <begin position="114"/>
        <end position="131"/>
    </location>
</feature>
<feature type="transmembrane region" description="Helical" evidence="1">
    <location>
        <begin position="69"/>
        <end position="102"/>
    </location>
</feature>
<comment type="caution">
    <text evidence="2">The sequence shown here is derived from an EMBL/GenBank/DDBJ whole genome shotgun (WGS) entry which is preliminary data.</text>
</comment>
<keyword evidence="3" id="KW-1185">Reference proteome</keyword>
<gene>
    <name evidence="2" type="ORF">Shyd_90860</name>
</gene>
<keyword evidence="1" id="KW-0812">Transmembrane</keyword>
<feature type="transmembrane region" description="Helical" evidence="1">
    <location>
        <begin position="39"/>
        <end position="57"/>
    </location>
</feature>
<name>A0ABQ3PRR3_9ACTN</name>
<evidence type="ECO:0000313" key="2">
    <source>
        <dbReference type="EMBL" id="GHI27715.1"/>
    </source>
</evidence>
<organism evidence="2 3">
    <name type="scientific">Streptomyces hydrogenans</name>
    <dbReference type="NCBI Taxonomy" id="1873719"/>
    <lineage>
        <taxon>Bacteria</taxon>
        <taxon>Bacillati</taxon>
        <taxon>Actinomycetota</taxon>
        <taxon>Actinomycetes</taxon>
        <taxon>Kitasatosporales</taxon>
        <taxon>Streptomycetaceae</taxon>
        <taxon>Streptomyces</taxon>
    </lineage>
</organism>
<sequence length="137" mass="14657">MTTTRVTTREYVHPWQFALAVCAVVVPLPPVVIERGGSFVLPFVAATTALLVVPLLLHARPDIFPGVAAALAALLLPWSVFASLVGMFVFFPSVPLLVLAAAADPRRRPRAARLMAATGLVLTASVMSSWWSPAYYG</sequence>
<proteinExistence type="predicted"/>